<keyword evidence="1" id="KW-1185">Reference proteome</keyword>
<dbReference type="WBParaSite" id="nRc.2.0.1.t32170-RA">
    <property type="protein sequence ID" value="nRc.2.0.1.t32170-RA"/>
    <property type="gene ID" value="nRc.2.0.1.g32170"/>
</dbReference>
<name>A0A915K1S5_ROMCU</name>
<organism evidence="1 2">
    <name type="scientific">Romanomermis culicivorax</name>
    <name type="common">Nematode worm</name>
    <dbReference type="NCBI Taxonomy" id="13658"/>
    <lineage>
        <taxon>Eukaryota</taxon>
        <taxon>Metazoa</taxon>
        <taxon>Ecdysozoa</taxon>
        <taxon>Nematoda</taxon>
        <taxon>Enoplea</taxon>
        <taxon>Dorylaimia</taxon>
        <taxon>Mermithida</taxon>
        <taxon>Mermithoidea</taxon>
        <taxon>Mermithidae</taxon>
        <taxon>Romanomermis</taxon>
    </lineage>
</organism>
<sequence>MIKIDHCTAGRQCLQHYKQGCRREFIAQEVSLNFLIPVLVIGPPLAMNAVMNTVTGNFRHQAMERQSIFLRRHGIGYTFKI</sequence>
<dbReference type="AlphaFoldDB" id="A0A915K1S5"/>
<reference evidence="2" key="1">
    <citation type="submission" date="2022-11" db="UniProtKB">
        <authorList>
            <consortium name="WormBaseParasite"/>
        </authorList>
    </citation>
    <scope>IDENTIFICATION</scope>
</reference>
<evidence type="ECO:0000313" key="2">
    <source>
        <dbReference type="WBParaSite" id="nRc.2.0.1.t32170-RA"/>
    </source>
</evidence>
<evidence type="ECO:0000313" key="1">
    <source>
        <dbReference type="Proteomes" id="UP000887565"/>
    </source>
</evidence>
<accession>A0A915K1S5</accession>
<protein>
    <submittedName>
        <fullName evidence="2">Uncharacterized protein</fullName>
    </submittedName>
</protein>
<dbReference type="Proteomes" id="UP000887565">
    <property type="component" value="Unplaced"/>
</dbReference>
<proteinExistence type="predicted"/>